<proteinExistence type="predicted"/>
<sequence length="112" mass="12440">MTNSTRTIGGKVHYLPRIGLIRNSTLYVILEDVSRADVPAKKLASQIIPNAEVAGLSFNLEYDDVDVIPGHSYAISAHIKTDDRLIFTTTERHSVELGVDYLQPLEILVHLV</sequence>
<reference evidence="1 2" key="1">
    <citation type="submission" date="2023-02" db="EMBL/GenBank/DDBJ databases">
        <title>Pseudomonas chrutzelriedensis sp. nov., a potently antifungal strain isolated from moss.</title>
        <authorList>
            <person name="Schnyder A."/>
            <person name="Kalawong R."/>
            <person name="Eberl L."/>
            <person name="Agnoli K."/>
        </authorList>
    </citation>
    <scope>NUCLEOTIDE SEQUENCE [LARGE SCALE GENOMIC DNA]</scope>
    <source>
        <strain evidence="1 2">681</strain>
    </source>
</reference>
<dbReference type="PANTHER" id="PTHR38013">
    <property type="entry name" value="GLYCOPROTEIN/POLYSACCHARIDE METABOLISM"/>
    <property type="match status" value="1"/>
</dbReference>
<dbReference type="InterPro" id="IPR039366">
    <property type="entry name" value="Pilotin"/>
</dbReference>
<dbReference type="Proteomes" id="UP001159100">
    <property type="component" value="Unassembled WGS sequence"/>
</dbReference>
<dbReference type="RefSeq" id="WP_259499841.1">
    <property type="nucleotide sequence ID" value="NZ_JARBWL010000002.1"/>
</dbReference>
<dbReference type="Pfam" id="PF09619">
    <property type="entry name" value="YscW"/>
    <property type="match status" value="1"/>
</dbReference>
<comment type="caution">
    <text evidence="1">The sequence shown here is derived from an EMBL/GenBank/DDBJ whole genome shotgun (WGS) entry which is preliminary data.</text>
</comment>
<protein>
    <submittedName>
        <fullName evidence="1">YbaY family lipoprotein</fullName>
    </submittedName>
</protein>
<dbReference type="InterPro" id="IPR053196">
    <property type="entry name" value="Lipoprotein_YbaY-like"/>
</dbReference>
<evidence type="ECO:0000313" key="1">
    <source>
        <dbReference type="EMBL" id="MDI2594022.1"/>
    </source>
</evidence>
<gene>
    <name evidence="1" type="ORF">POF45_21700</name>
</gene>
<dbReference type="EMBL" id="JARBWL010000002">
    <property type="protein sequence ID" value="MDI2594022.1"/>
    <property type="molecule type" value="Genomic_DNA"/>
</dbReference>
<keyword evidence="2" id="KW-1185">Reference proteome</keyword>
<evidence type="ECO:0000313" key="2">
    <source>
        <dbReference type="Proteomes" id="UP001159100"/>
    </source>
</evidence>
<organism evidence="1 2">
    <name type="scientific">Pseudomonas fungipugnans</name>
    <dbReference type="NCBI Taxonomy" id="3024217"/>
    <lineage>
        <taxon>Bacteria</taxon>
        <taxon>Pseudomonadati</taxon>
        <taxon>Pseudomonadota</taxon>
        <taxon>Gammaproteobacteria</taxon>
        <taxon>Pseudomonadales</taxon>
        <taxon>Pseudomonadaceae</taxon>
        <taxon>Pseudomonas</taxon>
    </lineage>
</organism>
<keyword evidence="1" id="KW-0449">Lipoprotein</keyword>
<dbReference type="PANTHER" id="PTHR38013:SF1">
    <property type="entry name" value="GLYCOPROTEIN_POLYSACCHARIDE METABOLISM"/>
    <property type="match status" value="1"/>
</dbReference>
<name>A0ABT6QSZ1_9PSED</name>
<accession>A0ABT6QSZ1</accession>